<gene>
    <name evidence="1" type="ORF">ACD_78C00320G0011</name>
</gene>
<name>K1XWU5_9BACT</name>
<accession>K1XWU5</accession>
<dbReference type="EMBL" id="AMFJ01034320">
    <property type="protein sequence ID" value="EKD29672.1"/>
    <property type="molecule type" value="Genomic_DNA"/>
</dbReference>
<organism evidence="1">
    <name type="scientific">uncultured bacterium</name>
    <name type="common">gcode 4</name>
    <dbReference type="NCBI Taxonomy" id="1234023"/>
    <lineage>
        <taxon>Bacteria</taxon>
        <taxon>environmental samples</taxon>
    </lineage>
</organism>
<proteinExistence type="predicted"/>
<evidence type="ECO:0000313" key="1">
    <source>
        <dbReference type="EMBL" id="EKD29672.1"/>
    </source>
</evidence>
<comment type="caution">
    <text evidence="1">The sequence shown here is derived from an EMBL/GenBank/DDBJ whole genome shotgun (WGS) entry which is preliminary data.</text>
</comment>
<protein>
    <submittedName>
        <fullName evidence="1">Uncharacterized protein</fullName>
    </submittedName>
</protein>
<sequence>MDCLEGKTGELKLQFWRLDQRYVVLKYSDPWNIPEDKVVYIEILKFVKTFFWKKGFFWFQWVFFESLWENFLQVFHSWI</sequence>
<dbReference type="AlphaFoldDB" id="K1XWU5"/>
<reference evidence="1" key="1">
    <citation type="journal article" date="2012" name="Science">
        <title>Fermentation, hydrogen, and sulfur metabolism in multiple uncultivated bacterial phyla.</title>
        <authorList>
            <person name="Wrighton K.C."/>
            <person name="Thomas B.C."/>
            <person name="Sharon I."/>
            <person name="Miller C.S."/>
            <person name="Castelle C.J."/>
            <person name="VerBerkmoes N.C."/>
            <person name="Wilkins M.J."/>
            <person name="Hettich R.L."/>
            <person name="Lipton M.S."/>
            <person name="Williams K.H."/>
            <person name="Long P.E."/>
            <person name="Banfield J.F."/>
        </authorList>
    </citation>
    <scope>NUCLEOTIDE SEQUENCE [LARGE SCALE GENOMIC DNA]</scope>
</reference>